<sequence>MHARFADIFSYLKYKTYPKEVLSKGDKGNFRRQTKPFIVHNNELYHLNKAAKRKVIWSRDEQQNIIKLVHEGNDVSVESKALSGVLFSLRVRKHKSTGFSPFSLLYQREAVLPIDLDCNLIDFNDDNALSNDDSSNKKIISETFYAMNKMKNELFDEAYQNIKKISKKAKT</sequence>
<proteinExistence type="predicted"/>
<dbReference type="RefSeq" id="XP_065645820.1">
    <property type="nucleotide sequence ID" value="XM_065789748.1"/>
</dbReference>
<dbReference type="Proteomes" id="UP001652625">
    <property type="component" value="Chromosome 02"/>
</dbReference>
<reference evidence="1" key="1">
    <citation type="submission" date="2025-05" db="UniProtKB">
        <authorList>
            <consortium name="RefSeq"/>
        </authorList>
    </citation>
    <scope>NUCLEOTIDE SEQUENCE [LARGE SCALE GENOMIC DNA]</scope>
</reference>
<dbReference type="PANTHER" id="PTHR48475">
    <property type="entry name" value="RIBONUCLEASE H"/>
    <property type="match status" value="1"/>
</dbReference>
<dbReference type="Gene3D" id="3.30.420.10">
    <property type="entry name" value="Ribonuclease H-like superfamily/Ribonuclease H"/>
    <property type="match status" value="1"/>
</dbReference>
<accession>A0ABM4BAC2</accession>
<dbReference type="GeneID" id="136076274"/>
<evidence type="ECO:0000313" key="2">
    <source>
        <dbReference type="RefSeq" id="XP_065645820.1"/>
    </source>
</evidence>
<dbReference type="InterPro" id="IPR036397">
    <property type="entry name" value="RNaseH_sf"/>
</dbReference>
<evidence type="ECO:0000313" key="1">
    <source>
        <dbReference type="Proteomes" id="UP001652625"/>
    </source>
</evidence>
<name>A0ABM4BAC2_HYDVU</name>
<gene>
    <name evidence="2" type="primary">LOC136076274</name>
</gene>
<organism evidence="1 2">
    <name type="scientific">Hydra vulgaris</name>
    <name type="common">Hydra</name>
    <name type="synonym">Hydra attenuata</name>
    <dbReference type="NCBI Taxonomy" id="6087"/>
    <lineage>
        <taxon>Eukaryota</taxon>
        <taxon>Metazoa</taxon>
        <taxon>Cnidaria</taxon>
        <taxon>Hydrozoa</taxon>
        <taxon>Hydroidolina</taxon>
        <taxon>Anthoathecata</taxon>
        <taxon>Aplanulata</taxon>
        <taxon>Hydridae</taxon>
        <taxon>Hydra</taxon>
    </lineage>
</organism>
<protein>
    <submittedName>
        <fullName evidence="2">Uncharacterized protein LOC136076274</fullName>
    </submittedName>
</protein>
<keyword evidence="1" id="KW-1185">Reference proteome</keyword>
<dbReference type="PANTHER" id="PTHR48475:SF1">
    <property type="entry name" value="RNASE H TYPE-1 DOMAIN-CONTAINING PROTEIN"/>
    <property type="match status" value="1"/>
</dbReference>
<reference evidence="2" key="2">
    <citation type="submission" date="2025-08" db="UniProtKB">
        <authorList>
            <consortium name="RefSeq"/>
        </authorList>
    </citation>
    <scope>IDENTIFICATION</scope>
</reference>